<dbReference type="Pfam" id="PF00903">
    <property type="entry name" value="Glyoxalase"/>
    <property type="match status" value="2"/>
</dbReference>
<evidence type="ECO:0000313" key="3">
    <source>
        <dbReference type="EMBL" id="GGI11034.1"/>
    </source>
</evidence>
<dbReference type="InterPro" id="IPR037523">
    <property type="entry name" value="VOC_core"/>
</dbReference>
<dbReference type="GO" id="GO:0046872">
    <property type="term" value="F:metal ion binding"/>
    <property type="evidence" value="ECO:0007669"/>
    <property type="project" value="UniProtKB-KW"/>
</dbReference>
<dbReference type="SUPFAM" id="SSF54593">
    <property type="entry name" value="Glyoxalase/Bleomycin resistance protein/Dihydroxybiphenyl dioxygenase"/>
    <property type="match status" value="2"/>
</dbReference>
<keyword evidence="4" id="KW-1185">Reference proteome</keyword>
<dbReference type="PANTHER" id="PTHR43279:SF1">
    <property type="entry name" value="CATECHOL-2,3-DIOXYGENASE"/>
    <property type="match status" value="1"/>
</dbReference>
<name>A0A8J3EZY1_9BACI</name>
<dbReference type="Gene3D" id="3.10.180.10">
    <property type="entry name" value="2,3-Dihydroxybiphenyl 1,2-Dioxygenase, domain 1"/>
    <property type="match status" value="2"/>
</dbReference>
<accession>A0A8J3EZY1</accession>
<gene>
    <name evidence="3" type="ORF">GCM10007380_05800</name>
</gene>
<dbReference type="InterPro" id="IPR018146">
    <property type="entry name" value="Glyoxalase_1_CS"/>
</dbReference>
<keyword evidence="1" id="KW-0479">Metal-binding</keyword>
<dbReference type="InterPro" id="IPR004360">
    <property type="entry name" value="Glyas_Fos-R_dOase_dom"/>
</dbReference>
<evidence type="ECO:0000259" key="2">
    <source>
        <dbReference type="PROSITE" id="PS51819"/>
    </source>
</evidence>
<dbReference type="RefSeq" id="WP_087998849.1">
    <property type="nucleotide sequence ID" value="NZ_BMHB01000001.1"/>
</dbReference>
<evidence type="ECO:0000313" key="4">
    <source>
        <dbReference type="Proteomes" id="UP000626244"/>
    </source>
</evidence>
<dbReference type="OrthoDB" id="9792626at2"/>
<protein>
    <submittedName>
        <fullName evidence="3">Glyoxalase</fullName>
    </submittedName>
</protein>
<dbReference type="PANTHER" id="PTHR43279">
    <property type="entry name" value="CATECHOL-2,3-DIOXYGENASE"/>
    <property type="match status" value="1"/>
</dbReference>
<organism evidence="3 4">
    <name type="scientific">Gottfriedia solisilvae</name>
    <dbReference type="NCBI Taxonomy" id="1516104"/>
    <lineage>
        <taxon>Bacteria</taxon>
        <taxon>Bacillati</taxon>
        <taxon>Bacillota</taxon>
        <taxon>Bacilli</taxon>
        <taxon>Bacillales</taxon>
        <taxon>Bacillaceae</taxon>
        <taxon>Gottfriedia</taxon>
    </lineage>
</organism>
<sequence length="284" mass="31852">MNFHVKPQVYAPTIELKVSNLSRSITFYQEVIGLRILDQSATKARLTADGVKTLITLEQIDHSVPRNDRNTGLYHLALLLPTRKDLGIVLKHFIETRNPLQGGSDHLVSEALYLADPDMNGIEIYADRPHEGWNWQNEQVVMDSRRLDVEGLLSLAGEETFKGLPQETIMGHIHLQVSDLESTERFYCEGLGFDVVTRYGNQALFVSTGHYHHHLGFNTWHSAGGTAPLESSVGLKHYTLLYPSEEEKTNAITRLTNINATIFEENGITYTKDPSGNTIQILVG</sequence>
<dbReference type="PROSITE" id="PS51819">
    <property type="entry name" value="VOC"/>
    <property type="match status" value="2"/>
</dbReference>
<dbReference type="GO" id="GO:0004462">
    <property type="term" value="F:lactoylglutathione lyase activity"/>
    <property type="evidence" value="ECO:0007669"/>
    <property type="project" value="InterPro"/>
</dbReference>
<dbReference type="Proteomes" id="UP000626244">
    <property type="component" value="Unassembled WGS sequence"/>
</dbReference>
<dbReference type="PROSITE" id="PS00934">
    <property type="entry name" value="GLYOXALASE_I_1"/>
    <property type="match status" value="1"/>
</dbReference>
<reference evidence="4" key="1">
    <citation type="journal article" date="2019" name="Int. J. Syst. Evol. Microbiol.">
        <title>The Global Catalogue of Microorganisms (GCM) 10K type strain sequencing project: providing services to taxonomists for standard genome sequencing and annotation.</title>
        <authorList>
            <consortium name="The Broad Institute Genomics Platform"/>
            <consortium name="The Broad Institute Genome Sequencing Center for Infectious Disease"/>
            <person name="Wu L."/>
            <person name="Ma J."/>
        </authorList>
    </citation>
    <scope>NUCLEOTIDE SEQUENCE [LARGE SCALE GENOMIC DNA]</scope>
    <source>
        <strain evidence="4">CGMCC 1.14993</strain>
    </source>
</reference>
<proteinExistence type="predicted"/>
<dbReference type="AlphaFoldDB" id="A0A8J3EZY1"/>
<dbReference type="InterPro" id="IPR029068">
    <property type="entry name" value="Glyas_Bleomycin-R_OHBP_Dase"/>
</dbReference>
<feature type="domain" description="VOC" evidence="2">
    <location>
        <begin position="169"/>
        <end position="284"/>
    </location>
</feature>
<comment type="caution">
    <text evidence="3">The sequence shown here is derived from an EMBL/GenBank/DDBJ whole genome shotgun (WGS) entry which is preliminary data.</text>
</comment>
<feature type="domain" description="VOC" evidence="2">
    <location>
        <begin position="10"/>
        <end position="127"/>
    </location>
</feature>
<evidence type="ECO:0000256" key="1">
    <source>
        <dbReference type="ARBA" id="ARBA00022723"/>
    </source>
</evidence>
<dbReference type="EMBL" id="BMHB01000001">
    <property type="protein sequence ID" value="GGI11034.1"/>
    <property type="molecule type" value="Genomic_DNA"/>
</dbReference>